<dbReference type="InParanoid" id="E9FSG2"/>
<feature type="region of interest" description="Disordered" evidence="3">
    <location>
        <begin position="558"/>
        <end position="580"/>
    </location>
</feature>
<keyword evidence="6" id="KW-1185">Reference proteome</keyword>
<dbReference type="PROSITE" id="PS51155">
    <property type="entry name" value="CHIT_BIND_RR_2"/>
    <property type="match status" value="1"/>
</dbReference>
<dbReference type="InterPro" id="IPR000618">
    <property type="entry name" value="Insect_cuticle"/>
</dbReference>
<feature type="region of interest" description="Disordered" evidence="3">
    <location>
        <begin position="360"/>
        <end position="505"/>
    </location>
</feature>
<feature type="compositionally biased region" description="Polar residues" evidence="3">
    <location>
        <begin position="192"/>
        <end position="209"/>
    </location>
</feature>
<feature type="chain" id="PRO_5003239739" description="Cuticular protein" evidence="4">
    <location>
        <begin position="21"/>
        <end position="970"/>
    </location>
</feature>
<name>E9FSG2_DAPPU</name>
<feature type="compositionally biased region" description="Low complexity" evidence="3">
    <location>
        <begin position="397"/>
        <end position="417"/>
    </location>
</feature>
<dbReference type="PANTHER" id="PTHR12236:SF95">
    <property type="entry name" value="CUTICULAR PROTEIN 76BD, ISOFORM C-RELATED"/>
    <property type="match status" value="1"/>
</dbReference>
<evidence type="ECO:0000256" key="2">
    <source>
        <dbReference type="PROSITE-ProRule" id="PRU00497"/>
    </source>
</evidence>
<accession>E9FSG2</accession>
<feature type="region of interest" description="Disordered" evidence="3">
    <location>
        <begin position="101"/>
        <end position="127"/>
    </location>
</feature>
<keyword evidence="1 2" id="KW-0193">Cuticle</keyword>
<evidence type="ECO:0008006" key="7">
    <source>
        <dbReference type="Google" id="ProtNLM"/>
    </source>
</evidence>
<dbReference type="PANTHER" id="PTHR12236">
    <property type="entry name" value="STRUCTURAL CONTITUENT OF CUTICLE"/>
    <property type="match status" value="1"/>
</dbReference>
<protein>
    <recommendedName>
        <fullName evidence="7">Cuticular protein</fullName>
    </recommendedName>
</protein>
<evidence type="ECO:0000256" key="3">
    <source>
        <dbReference type="SAM" id="MobiDB-lite"/>
    </source>
</evidence>
<dbReference type="PROSITE" id="PS00233">
    <property type="entry name" value="CHIT_BIND_RR_1"/>
    <property type="match status" value="1"/>
</dbReference>
<proteinExistence type="predicted"/>
<dbReference type="Proteomes" id="UP000000305">
    <property type="component" value="Unassembled WGS sequence"/>
</dbReference>
<evidence type="ECO:0000313" key="6">
    <source>
        <dbReference type="Proteomes" id="UP000000305"/>
    </source>
</evidence>
<dbReference type="GO" id="GO:0031012">
    <property type="term" value="C:extracellular matrix"/>
    <property type="evidence" value="ECO:0000318"/>
    <property type="project" value="GO_Central"/>
</dbReference>
<dbReference type="OrthoDB" id="7427568at2759"/>
<dbReference type="Pfam" id="PF00379">
    <property type="entry name" value="Chitin_bind_4"/>
    <property type="match status" value="1"/>
</dbReference>
<evidence type="ECO:0000313" key="5">
    <source>
        <dbReference type="EMBL" id="EFX89203.1"/>
    </source>
</evidence>
<feature type="compositionally biased region" description="Polar residues" evidence="3">
    <location>
        <begin position="102"/>
        <end position="127"/>
    </location>
</feature>
<organism evidence="5 6">
    <name type="scientific">Daphnia pulex</name>
    <name type="common">Water flea</name>
    <dbReference type="NCBI Taxonomy" id="6669"/>
    <lineage>
        <taxon>Eukaryota</taxon>
        <taxon>Metazoa</taxon>
        <taxon>Ecdysozoa</taxon>
        <taxon>Arthropoda</taxon>
        <taxon>Crustacea</taxon>
        <taxon>Branchiopoda</taxon>
        <taxon>Diplostraca</taxon>
        <taxon>Cladocera</taxon>
        <taxon>Anomopoda</taxon>
        <taxon>Daphniidae</taxon>
        <taxon>Daphnia</taxon>
    </lineage>
</organism>
<evidence type="ECO:0000256" key="4">
    <source>
        <dbReference type="SAM" id="SignalP"/>
    </source>
</evidence>
<feature type="region of interest" description="Disordered" evidence="3">
    <location>
        <begin position="182"/>
        <end position="209"/>
    </location>
</feature>
<sequence length="970" mass="102712">MKLVHLLQLLLLGVAVFGRAIEEKIADTRVVTGDAEQLPYRFRYNVASQDSGDYKSQTESRDAAGVVTGMYRVLQPDGCVRVVAYTADAMGFHPTVTYEGDCQQQQQSAGSINPTGPATSSDSTLPSASLKDVSTAAINPSAAAAAAFLSRPVLSAVPGLINPLTTTTTTDAQDSARETFIIPRPSQQQQQDSSTPVGLQVGSLTSPSAPVTTDAAAAAAAATSLSQKIPADIDRLWQSLGPAAGVVPTTTSNGNSAVAAVKAPAGQQQQQSAEEMVVESLLPEGLSSTPTRLMPVSTLSLGNTQQTLVDVAHVETATKQQSIINQVPETVPPTAVITGKVQSTDAVPDSILSLLETFQPTNKRTNQNDDDDQVADPLEAQPSGFSERILKEDESLDSSVDLSAVESAPEESSVQVEETIESKTLVESDEPSDPPVQSSETAKSTEEEEETIESKSIPQSDETAHEEEEEEYPFLKSVVAEETIQPKNADAPTESDEKERSLSTLTQSALGNVKNFTAPLTQLISSSVQNLTNPVTALFNTFNKNKLTTTVAPSTVVTAEPTTSTQSIPPAGKVETDDQDIPSGKLIVTDVQNQEEEEEEAFPGTDDGALPADIPPVSQHTKQTILDTPAAAKEEAERIIAEGDVINPVIQQQQNLESISLQVNDPAAASTAVVMEPVGPSVADNIAQDSAEPTPIQVSDGIPVDAPAADVFAIDETIVSVADVPAAAEGESSKVAGLEETPGQQPVGADVLRETSSWNAQAVEVENAVKESKEVEPTQGNAELVYQQSVNADEGSSTLPDASSVIVAEPVPVIYSHQVASGPFFVRQPAAVVSPHADYYYPMSVRQGTARSIDSVAATPYGLRVQKFVPTYGGTRPTFVFNQHRRQGHYQPTAYAAAAAGRFVHVPAAVAAAPIRKKHGQAYGMRYATVQPAPPVQLHQTPFKKVHHVVRPKAPKQPTSWSPLYSTHVY</sequence>
<dbReference type="HOGENOM" id="CLU_305706_0_0_1"/>
<gene>
    <name evidence="5" type="ORF">DAPPUDRAFT_303099</name>
</gene>
<dbReference type="EMBL" id="GL732524">
    <property type="protein sequence ID" value="EFX89203.1"/>
    <property type="molecule type" value="Genomic_DNA"/>
</dbReference>
<dbReference type="InterPro" id="IPR031311">
    <property type="entry name" value="CHIT_BIND_RR_consensus"/>
</dbReference>
<dbReference type="InterPro" id="IPR051217">
    <property type="entry name" value="Insect_Cuticle_Struc_Prot"/>
</dbReference>
<dbReference type="GO" id="GO:0042302">
    <property type="term" value="F:structural constituent of cuticle"/>
    <property type="evidence" value="ECO:0007669"/>
    <property type="project" value="UniProtKB-UniRule"/>
</dbReference>
<evidence type="ECO:0000256" key="1">
    <source>
        <dbReference type="ARBA" id="ARBA00022460"/>
    </source>
</evidence>
<reference evidence="5 6" key="1">
    <citation type="journal article" date="2011" name="Science">
        <title>The ecoresponsive genome of Daphnia pulex.</title>
        <authorList>
            <person name="Colbourne J.K."/>
            <person name="Pfrender M.E."/>
            <person name="Gilbert D."/>
            <person name="Thomas W.K."/>
            <person name="Tucker A."/>
            <person name="Oakley T.H."/>
            <person name="Tokishita S."/>
            <person name="Aerts A."/>
            <person name="Arnold G.J."/>
            <person name="Basu M.K."/>
            <person name="Bauer D.J."/>
            <person name="Caceres C.E."/>
            <person name="Carmel L."/>
            <person name="Casola C."/>
            <person name="Choi J.H."/>
            <person name="Detter J.C."/>
            <person name="Dong Q."/>
            <person name="Dusheyko S."/>
            <person name="Eads B.D."/>
            <person name="Frohlich T."/>
            <person name="Geiler-Samerotte K.A."/>
            <person name="Gerlach D."/>
            <person name="Hatcher P."/>
            <person name="Jogdeo S."/>
            <person name="Krijgsveld J."/>
            <person name="Kriventseva E.V."/>
            <person name="Kultz D."/>
            <person name="Laforsch C."/>
            <person name="Lindquist E."/>
            <person name="Lopez J."/>
            <person name="Manak J.R."/>
            <person name="Muller J."/>
            <person name="Pangilinan J."/>
            <person name="Patwardhan R.P."/>
            <person name="Pitluck S."/>
            <person name="Pritham E.J."/>
            <person name="Rechtsteiner A."/>
            <person name="Rho M."/>
            <person name="Rogozin I.B."/>
            <person name="Sakarya O."/>
            <person name="Salamov A."/>
            <person name="Schaack S."/>
            <person name="Shapiro H."/>
            <person name="Shiga Y."/>
            <person name="Skalitzky C."/>
            <person name="Smith Z."/>
            <person name="Souvorov A."/>
            <person name="Sung W."/>
            <person name="Tang Z."/>
            <person name="Tsuchiya D."/>
            <person name="Tu H."/>
            <person name="Vos H."/>
            <person name="Wang M."/>
            <person name="Wolf Y.I."/>
            <person name="Yamagata H."/>
            <person name="Yamada T."/>
            <person name="Ye Y."/>
            <person name="Shaw J.R."/>
            <person name="Andrews J."/>
            <person name="Crease T.J."/>
            <person name="Tang H."/>
            <person name="Lucas S.M."/>
            <person name="Robertson H.M."/>
            <person name="Bork P."/>
            <person name="Koonin E.V."/>
            <person name="Zdobnov E.M."/>
            <person name="Grigoriev I.V."/>
            <person name="Lynch M."/>
            <person name="Boore J.L."/>
        </authorList>
    </citation>
    <scope>NUCLEOTIDE SEQUENCE [LARGE SCALE GENOMIC DNA]</scope>
</reference>
<dbReference type="KEGG" id="dpx:DAPPUDRAFT_303099"/>
<dbReference type="AlphaFoldDB" id="E9FSG2"/>
<feature type="signal peptide" evidence="4">
    <location>
        <begin position="1"/>
        <end position="20"/>
    </location>
</feature>
<keyword evidence="4" id="KW-0732">Signal</keyword>